<reference evidence="5 6" key="1">
    <citation type="submission" date="2016-07" db="EMBL/GenBank/DDBJ databases">
        <title>Draft genome of the white-rot fungus Obba rivulosa 3A-2.</title>
        <authorList>
            <consortium name="DOE Joint Genome Institute"/>
            <person name="Miettinen O."/>
            <person name="Riley R."/>
            <person name="Acob R."/>
            <person name="Barry K."/>
            <person name="Cullen D."/>
            <person name="De Vries R."/>
            <person name="Hainaut M."/>
            <person name="Hatakka A."/>
            <person name="Henrissat B."/>
            <person name="Hilden K."/>
            <person name="Kuo R."/>
            <person name="Labutti K."/>
            <person name="Lipzen A."/>
            <person name="Makela M.R."/>
            <person name="Sandor L."/>
            <person name="Spatafora J.W."/>
            <person name="Grigoriev I.V."/>
            <person name="Hibbett D.S."/>
        </authorList>
    </citation>
    <scope>NUCLEOTIDE SEQUENCE [LARGE SCALE GENOMIC DNA]</scope>
    <source>
        <strain evidence="5 6">3A-2</strain>
    </source>
</reference>
<dbReference type="Gene3D" id="3.50.50.60">
    <property type="entry name" value="FAD/NAD(P)-binding domain"/>
    <property type="match status" value="1"/>
</dbReference>
<evidence type="ECO:0000256" key="1">
    <source>
        <dbReference type="ARBA" id="ARBA00022630"/>
    </source>
</evidence>
<dbReference type="EMBL" id="KV722741">
    <property type="protein sequence ID" value="OCH84016.1"/>
    <property type="molecule type" value="Genomic_DNA"/>
</dbReference>
<keyword evidence="1" id="KW-0285">Flavoprotein</keyword>
<dbReference type="AlphaFoldDB" id="A0A8E2AGK9"/>
<dbReference type="PANTHER" id="PTHR46720:SF3">
    <property type="entry name" value="FAD-BINDING DOMAIN-CONTAINING PROTEIN-RELATED"/>
    <property type="match status" value="1"/>
</dbReference>
<sequence>MVEKLNVAIVGGGISGLAFAIALSKNASNVAVEIYEAASSFSTVGAGIGMWPRVWEIMEAYELAEALGRQQVATPGIDGLFKYRRSDLPHGIQIGKGKVSMKSYHRADFLRVLLEHVPSHYKTHFSKRLATYDDDPEQESVTLRFTDGTSATCDVLVGTDGIKSVVRQTMYTRFAEKAQREGAPAEEVQKLLDHTQATWSGEQVYRHILTREDLEKSFPDHPSLYGP</sequence>
<dbReference type="GO" id="GO:0044550">
    <property type="term" value="P:secondary metabolite biosynthetic process"/>
    <property type="evidence" value="ECO:0007669"/>
    <property type="project" value="TreeGrafter"/>
</dbReference>
<dbReference type="GO" id="GO:0071949">
    <property type="term" value="F:FAD binding"/>
    <property type="evidence" value="ECO:0007669"/>
    <property type="project" value="InterPro"/>
</dbReference>
<proteinExistence type="predicted"/>
<dbReference type="OrthoDB" id="417877at2759"/>
<protein>
    <submittedName>
        <fullName evidence="5">FAD/NAD(P)-binding domain-containing protein</fullName>
    </submittedName>
</protein>
<evidence type="ECO:0000313" key="5">
    <source>
        <dbReference type="EMBL" id="OCH84016.1"/>
    </source>
</evidence>
<evidence type="ECO:0000256" key="2">
    <source>
        <dbReference type="ARBA" id="ARBA00022827"/>
    </source>
</evidence>
<dbReference type="SUPFAM" id="SSF51905">
    <property type="entry name" value="FAD/NAD(P)-binding domain"/>
    <property type="match status" value="1"/>
</dbReference>
<feature type="domain" description="FAD-binding" evidence="4">
    <location>
        <begin position="5"/>
        <end position="194"/>
    </location>
</feature>
<dbReference type="InterPro" id="IPR036188">
    <property type="entry name" value="FAD/NAD-bd_sf"/>
</dbReference>
<dbReference type="GO" id="GO:0016491">
    <property type="term" value="F:oxidoreductase activity"/>
    <property type="evidence" value="ECO:0007669"/>
    <property type="project" value="UniProtKB-KW"/>
</dbReference>
<evidence type="ECO:0000313" key="6">
    <source>
        <dbReference type="Proteomes" id="UP000250043"/>
    </source>
</evidence>
<evidence type="ECO:0000256" key="3">
    <source>
        <dbReference type="ARBA" id="ARBA00023002"/>
    </source>
</evidence>
<dbReference type="InterPro" id="IPR002938">
    <property type="entry name" value="FAD-bd"/>
</dbReference>
<organism evidence="5 6">
    <name type="scientific">Obba rivulosa</name>
    <dbReference type="NCBI Taxonomy" id="1052685"/>
    <lineage>
        <taxon>Eukaryota</taxon>
        <taxon>Fungi</taxon>
        <taxon>Dikarya</taxon>
        <taxon>Basidiomycota</taxon>
        <taxon>Agaricomycotina</taxon>
        <taxon>Agaricomycetes</taxon>
        <taxon>Polyporales</taxon>
        <taxon>Gelatoporiaceae</taxon>
        <taxon>Obba</taxon>
    </lineage>
</organism>
<evidence type="ECO:0000259" key="4">
    <source>
        <dbReference type="Pfam" id="PF01494"/>
    </source>
</evidence>
<gene>
    <name evidence="5" type="ORF">OBBRIDRAFT_764830</name>
</gene>
<dbReference type="PRINTS" id="PR00420">
    <property type="entry name" value="RNGMNOXGNASE"/>
</dbReference>
<keyword evidence="3" id="KW-0560">Oxidoreductase</keyword>
<keyword evidence="6" id="KW-1185">Reference proteome</keyword>
<dbReference type="Proteomes" id="UP000250043">
    <property type="component" value="Unassembled WGS sequence"/>
</dbReference>
<accession>A0A8E2AGK9</accession>
<dbReference type="InterPro" id="IPR051104">
    <property type="entry name" value="FAD_monoxygenase"/>
</dbReference>
<dbReference type="PANTHER" id="PTHR46720">
    <property type="entry name" value="HYDROXYLASE, PUTATIVE (AFU_ORTHOLOGUE AFUA_3G01460)-RELATED"/>
    <property type="match status" value="1"/>
</dbReference>
<keyword evidence="2" id="KW-0274">FAD</keyword>
<dbReference type="Pfam" id="PF01494">
    <property type="entry name" value="FAD_binding_3"/>
    <property type="match status" value="1"/>
</dbReference>
<feature type="non-terminal residue" evidence="5">
    <location>
        <position position="227"/>
    </location>
</feature>
<name>A0A8E2AGK9_9APHY</name>